<keyword evidence="3" id="KW-0808">Transferase</keyword>
<feature type="transmembrane region" description="Helical" evidence="1">
    <location>
        <begin position="117"/>
        <end position="136"/>
    </location>
</feature>
<dbReference type="Pfam" id="PF07786">
    <property type="entry name" value="HGSNAT_cat"/>
    <property type="match status" value="1"/>
</dbReference>
<feature type="transmembrane region" description="Helical" evidence="1">
    <location>
        <begin position="257"/>
        <end position="281"/>
    </location>
</feature>
<sequence length="370" mass="40634">MNESLPSTPATRLTSLDAMRGFTIAAMILVNYPGNGEFIFEPLEHAAWNGLTPTDLIFPFFLFIVGVSIVLAFTRALEQGVAKGVLYNKVALRALKIFAVGIFLTLLPYFHFSELRVTGVLQRIAIVFLVCSFLFLNASFRTLVWVGVVTLVAYWLAMVLIPTPGQGRVVLDPGNNLAAWVDSKLLPGRMWQGTWDPEGILSTFPSIVTGIGGMLAGRLLLSSRTPHEKTILLLIAGFLAVVLGYLWHLTFPVNKNLWTSSFVLITGGLAALVLGTAYYVVDICHYVKGTLPGIIFGANAIAVYFISEVISYLFYLVPFGGAPLNEQWFAALTHFGVAPKIASVLYAMLFVGINFIPAYVLYRKKIFIKL</sequence>
<dbReference type="AlphaFoldDB" id="A0A1M5MX59"/>
<dbReference type="InterPro" id="IPR012429">
    <property type="entry name" value="HGSNAT_cat"/>
</dbReference>
<keyword evidence="1" id="KW-0472">Membrane</keyword>
<evidence type="ECO:0000313" key="4">
    <source>
        <dbReference type="Proteomes" id="UP000184212"/>
    </source>
</evidence>
<accession>A0A1M5MX59</accession>
<feature type="transmembrane region" description="Helical" evidence="1">
    <location>
        <begin position="143"/>
        <end position="161"/>
    </location>
</feature>
<keyword evidence="3" id="KW-0012">Acyltransferase</keyword>
<feature type="transmembrane region" description="Helical" evidence="1">
    <location>
        <begin position="293"/>
        <end position="317"/>
    </location>
</feature>
<protein>
    <submittedName>
        <fullName evidence="3">Predicted acyltransferase</fullName>
    </submittedName>
</protein>
<dbReference type="STRING" id="947013.SAMN04488109_1992"/>
<reference evidence="3 4" key="1">
    <citation type="submission" date="2016-11" db="EMBL/GenBank/DDBJ databases">
        <authorList>
            <person name="Jaros S."/>
            <person name="Januszkiewicz K."/>
            <person name="Wedrychowicz H."/>
        </authorList>
    </citation>
    <scope>NUCLEOTIDE SEQUENCE [LARGE SCALE GENOMIC DNA]</scope>
    <source>
        <strain evidence="3 4">DSM 24574</strain>
    </source>
</reference>
<dbReference type="GO" id="GO:0016746">
    <property type="term" value="F:acyltransferase activity"/>
    <property type="evidence" value="ECO:0007669"/>
    <property type="project" value="UniProtKB-KW"/>
</dbReference>
<feature type="transmembrane region" description="Helical" evidence="1">
    <location>
        <begin position="231"/>
        <end position="251"/>
    </location>
</feature>
<keyword evidence="4" id="KW-1185">Reference proteome</keyword>
<proteinExistence type="predicted"/>
<dbReference type="OrthoDB" id="9788724at2"/>
<dbReference type="PANTHER" id="PTHR31061:SF24">
    <property type="entry name" value="LD22376P"/>
    <property type="match status" value="1"/>
</dbReference>
<keyword evidence="1" id="KW-1133">Transmembrane helix</keyword>
<keyword evidence="1" id="KW-0812">Transmembrane</keyword>
<name>A0A1M5MX59_9BACT</name>
<feature type="transmembrane region" description="Helical" evidence="1">
    <location>
        <begin position="199"/>
        <end position="219"/>
    </location>
</feature>
<dbReference type="PANTHER" id="PTHR31061">
    <property type="entry name" value="LD22376P"/>
    <property type="match status" value="1"/>
</dbReference>
<dbReference type="Proteomes" id="UP000184212">
    <property type="component" value="Unassembled WGS sequence"/>
</dbReference>
<feature type="transmembrane region" description="Helical" evidence="1">
    <location>
        <begin position="56"/>
        <end position="78"/>
    </location>
</feature>
<gene>
    <name evidence="3" type="ORF">SAMN04488109_1992</name>
</gene>
<organism evidence="3 4">
    <name type="scientific">Chryseolinea serpens</name>
    <dbReference type="NCBI Taxonomy" id="947013"/>
    <lineage>
        <taxon>Bacteria</taxon>
        <taxon>Pseudomonadati</taxon>
        <taxon>Bacteroidota</taxon>
        <taxon>Cytophagia</taxon>
        <taxon>Cytophagales</taxon>
        <taxon>Fulvivirgaceae</taxon>
        <taxon>Chryseolinea</taxon>
    </lineage>
</organism>
<dbReference type="EMBL" id="FQWQ01000001">
    <property type="protein sequence ID" value="SHG81930.1"/>
    <property type="molecule type" value="Genomic_DNA"/>
</dbReference>
<feature type="domain" description="Heparan-alpha-glucosaminide N-acetyltransferase catalytic" evidence="2">
    <location>
        <begin position="12"/>
        <end position="158"/>
    </location>
</feature>
<feature type="transmembrane region" description="Helical" evidence="1">
    <location>
        <begin position="337"/>
        <end position="362"/>
    </location>
</feature>
<evidence type="ECO:0000256" key="1">
    <source>
        <dbReference type="SAM" id="Phobius"/>
    </source>
</evidence>
<evidence type="ECO:0000259" key="2">
    <source>
        <dbReference type="Pfam" id="PF07786"/>
    </source>
</evidence>
<dbReference type="RefSeq" id="WP_073133250.1">
    <property type="nucleotide sequence ID" value="NZ_FQWQ01000001.1"/>
</dbReference>
<evidence type="ECO:0000313" key="3">
    <source>
        <dbReference type="EMBL" id="SHG81930.1"/>
    </source>
</evidence>
<feature type="transmembrane region" description="Helical" evidence="1">
    <location>
        <begin position="90"/>
        <end position="111"/>
    </location>
</feature>